<feature type="domain" description="Ice-binding protein C-terminal" evidence="2">
    <location>
        <begin position="153"/>
        <end position="177"/>
    </location>
</feature>
<name>A0ABX6FWE0_9BURK</name>
<evidence type="ECO:0000313" key="3">
    <source>
        <dbReference type="EMBL" id="QGZ41673.1"/>
    </source>
</evidence>
<organism evidence="3 4">
    <name type="scientific">Pseudoduganella flava</name>
    <dbReference type="NCBI Taxonomy" id="871742"/>
    <lineage>
        <taxon>Bacteria</taxon>
        <taxon>Pseudomonadati</taxon>
        <taxon>Pseudomonadota</taxon>
        <taxon>Betaproteobacteria</taxon>
        <taxon>Burkholderiales</taxon>
        <taxon>Oxalobacteraceae</taxon>
        <taxon>Telluria group</taxon>
        <taxon>Pseudoduganella</taxon>
    </lineage>
</organism>
<keyword evidence="4" id="KW-1185">Reference proteome</keyword>
<reference evidence="3 4" key="1">
    <citation type="submission" date="2019-12" db="EMBL/GenBank/DDBJ databases">
        <title>Draft Genome Sequences of Six Type Strains of the Genus Massilia.</title>
        <authorList>
            <person name="Miess H."/>
            <person name="Frediansyah A."/>
            <person name="Goeker M."/>
            <person name="Gross H."/>
        </authorList>
    </citation>
    <scope>NUCLEOTIDE SEQUENCE [LARGE SCALE GENOMIC DNA]</scope>
    <source>
        <strain evidence="3 4">DSM 26639</strain>
    </source>
</reference>
<accession>A0ABX6FWE0</accession>
<dbReference type="EMBL" id="CP046904">
    <property type="protein sequence ID" value="QGZ41673.1"/>
    <property type="molecule type" value="Genomic_DNA"/>
</dbReference>
<dbReference type="NCBIfam" id="TIGR02595">
    <property type="entry name" value="PEP_CTERM"/>
    <property type="match status" value="1"/>
</dbReference>
<gene>
    <name evidence="3" type="ORF">GO485_23190</name>
</gene>
<evidence type="ECO:0000259" key="2">
    <source>
        <dbReference type="Pfam" id="PF07589"/>
    </source>
</evidence>
<sequence length="180" mass="19387">MKENLMNIKKFFQAAIAISTLFIGLAQTAQAEIIHQTGDTTGGPTLDLTPWEFPGSAIPFTQWAFTVGTSGTYTFQVTAEFDSVILLFENSFNPADTVTNFVNGSDDDVSPTTSSVAGELTAGTTYYFVVTGYDDPEFGKYQVLIGGPGVITAVPEPSTWLMLAFGLAAVTYAQRRKALR</sequence>
<protein>
    <submittedName>
        <fullName evidence="3">PEP-CTERM sorting domain-containing protein</fullName>
    </submittedName>
</protein>
<evidence type="ECO:0000313" key="4">
    <source>
        <dbReference type="Proteomes" id="UP000437862"/>
    </source>
</evidence>
<dbReference type="Proteomes" id="UP000437862">
    <property type="component" value="Chromosome"/>
</dbReference>
<keyword evidence="1" id="KW-0732">Signal</keyword>
<dbReference type="Gene3D" id="2.60.120.380">
    <property type="match status" value="1"/>
</dbReference>
<dbReference type="InterPro" id="IPR013424">
    <property type="entry name" value="Ice-binding_C"/>
</dbReference>
<feature type="signal peptide" evidence="1">
    <location>
        <begin position="1"/>
        <end position="31"/>
    </location>
</feature>
<dbReference type="Pfam" id="PF07589">
    <property type="entry name" value="PEP-CTERM"/>
    <property type="match status" value="1"/>
</dbReference>
<evidence type="ECO:0000256" key="1">
    <source>
        <dbReference type="SAM" id="SignalP"/>
    </source>
</evidence>
<proteinExistence type="predicted"/>
<feature type="chain" id="PRO_5045462279" evidence="1">
    <location>
        <begin position="32"/>
        <end position="180"/>
    </location>
</feature>